<proteinExistence type="predicted"/>
<reference evidence="3" key="1">
    <citation type="submission" date="2025-08" db="UniProtKB">
        <authorList>
            <consortium name="RefSeq"/>
        </authorList>
    </citation>
    <scope>IDENTIFICATION</scope>
    <source>
        <tissue evidence="3">Muscle</tissue>
    </source>
</reference>
<protein>
    <submittedName>
        <fullName evidence="3">Uncharacterized protein LOC117238391</fullName>
    </submittedName>
</protein>
<keyword evidence="2" id="KW-1185">Reference proteome</keyword>
<organism evidence="2 3">
    <name type="scientific">Bombus vosnesenskii</name>
    <dbReference type="NCBI Taxonomy" id="207650"/>
    <lineage>
        <taxon>Eukaryota</taxon>
        <taxon>Metazoa</taxon>
        <taxon>Ecdysozoa</taxon>
        <taxon>Arthropoda</taxon>
        <taxon>Hexapoda</taxon>
        <taxon>Insecta</taxon>
        <taxon>Pterygota</taxon>
        <taxon>Neoptera</taxon>
        <taxon>Endopterygota</taxon>
        <taxon>Hymenoptera</taxon>
        <taxon>Apocrita</taxon>
        <taxon>Aculeata</taxon>
        <taxon>Apoidea</taxon>
        <taxon>Anthophila</taxon>
        <taxon>Apidae</taxon>
        <taxon>Bombus</taxon>
        <taxon>Pyrobombus</taxon>
    </lineage>
</organism>
<dbReference type="RefSeq" id="XP_033359154.1">
    <property type="nucleotide sequence ID" value="XM_033503263.1"/>
</dbReference>
<feature type="compositionally biased region" description="Polar residues" evidence="1">
    <location>
        <begin position="319"/>
        <end position="341"/>
    </location>
</feature>
<feature type="region of interest" description="Disordered" evidence="1">
    <location>
        <begin position="147"/>
        <end position="166"/>
    </location>
</feature>
<evidence type="ECO:0000313" key="2">
    <source>
        <dbReference type="Proteomes" id="UP000504631"/>
    </source>
</evidence>
<evidence type="ECO:0000313" key="3">
    <source>
        <dbReference type="RefSeq" id="XP_033359154.1"/>
    </source>
</evidence>
<name>A0A6J3L4Z8_9HYME</name>
<sequence length="565" mass="64174">MRVLVLRSTIAIILCRIMSGIASATGLLEARIRPTYRPKPKHVELAGFTKPAPFILRPFSGLFNPYPYGCSILCNHPADCEAKEVLRRAKDTWATEGKALLLPEEMDMIRASLVATCSATDVRGNTGNEVTNDAPTVPEELFRKYTQTDSRPLTPAPTLASGPALTNRPIQEEHPVTCDLRERITLILDLRTNSRKQMENETLSWHALTLEPPPTYRKSEIFVSKPSLKRTMRTPNPGDITDTFINIEDELNFSEHMEEEKVEKPTKEVTVTRRRGRRLRKGKCRRGSGYGQQTEVRDLFEPTDTQISHIGDGSRRTSIHTNSGDVENLATTPKKTSATDNMPSMIFPSFIDPDILKHLCRELDSDKVEAEFSVRRKIAFEEALRVRGEHYSHSRRSQIFSNPALVDTPRVFSRQAARFEILGSESLHGLTILGYLNKHVFVTSGRKLIFRRVFNKFQEDTMGNTKCISPSIILEALQDMIGKPITQEQEAYLNLTIGEIKEPLNFRTWCGLCAAVERLLCPFPSKEIDPPTWLERVDFESLERRLKSANVDHKLAQFLREICKR</sequence>
<dbReference type="AlphaFoldDB" id="A0A6J3L4Z8"/>
<dbReference type="PANTHER" id="PTHR36696:SF1">
    <property type="entry name" value="EF-HAND DOMAIN-CONTAINING PROTEIN"/>
    <property type="match status" value="1"/>
</dbReference>
<evidence type="ECO:0000256" key="1">
    <source>
        <dbReference type="SAM" id="MobiDB-lite"/>
    </source>
</evidence>
<feature type="region of interest" description="Disordered" evidence="1">
    <location>
        <begin position="305"/>
        <end position="341"/>
    </location>
</feature>
<dbReference type="PANTHER" id="PTHR36696">
    <property type="entry name" value="AGAP012002-PA"/>
    <property type="match status" value="1"/>
</dbReference>
<dbReference type="Proteomes" id="UP000504631">
    <property type="component" value="Unplaced"/>
</dbReference>
<dbReference type="KEGG" id="bvk:117238391"/>
<dbReference type="GeneID" id="117238391"/>
<gene>
    <name evidence="3" type="primary">LOC117238391</name>
</gene>
<accession>A0A6J3L4Z8</accession>